<comment type="similarity">
    <text evidence="2">Belongs to the krueppel C2H2-type zinc-finger protein family.</text>
</comment>
<dbReference type="Ensembl" id="ENSCABT00000011660.1">
    <property type="protein sequence ID" value="ENSCABP00000010651.1"/>
    <property type="gene ID" value="ENSCABG00000007976.1"/>
</dbReference>
<dbReference type="SUPFAM" id="SSF57667">
    <property type="entry name" value="beta-beta-alpha zinc fingers"/>
    <property type="match status" value="3"/>
</dbReference>
<dbReference type="InterPro" id="IPR013087">
    <property type="entry name" value="Znf_C2H2_type"/>
</dbReference>
<evidence type="ECO:0000259" key="12">
    <source>
        <dbReference type="PROSITE" id="PS50157"/>
    </source>
</evidence>
<feature type="domain" description="C2H2-type" evidence="12">
    <location>
        <begin position="172"/>
        <end position="199"/>
    </location>
</feature>
<evidence type="ECO:0000256" key="8">
    <source>
        <dbReference type="ARBA" id="ARBA00023163"/>
    </source>
</evidence>
<dbReference type="GeneTree" id="ENSGT00940000163050"/>
<dbReference type="GO" id="GO:0008270">
    <property type="term" value="F:zinc ion binding"/>
    <property type="evidence" value="ECO:0007669"/>
    <property type="project" value="UniProtKB-KW"/>
</dbReference>
<dbReference type="PANTHER" id="PTHR24393:SF106">
    <property type="entry name" value="ZINC FINGER AND SCAN DOMAIN-CONTAINING PROTEIN 2"/>
    <property type="match status" value="1"/>
</dbReference>
<dbReference type="GO" id="GO:0000978">
    <property type="term" value="F:RNA polymerase II cis-regulatory region sequence-specific DNA binding"/>
    <property type="evidence" value="ECO:0007669"/>
    <property type="project" value="TreeGrafter"/>
</dbReference>
<feature type="domain" description="C2H2-type" evidence="12">
    <location>
        <begin position="144"/>
        <end position="171"/>
    </location>
</feature>
<name>A0A8C0GLM7_CHEAB</name>
<dbReference type="GO" id="GO:0005634">
    <property type="term" value="C:nucleus"/>
    <property type="evidence" value="ECO:0007669"/>
    <property type="project" value="UniProtKB-SubCell"/>
</dbReference>
<evidence type="ECO:0000256" key="11">
    <source>
        <dbReference type="SAM" id="MobiDB-lite"/>
    </source>
</evidence>
<keyword evidence="8" id="KW-0804">Transcription</keyword>
<keyword evidence="9" id="KW-0539">Nucleus</keyword>
<keyword evidence="3" id="KW-0479">Metal-binding</keyword>
<dbReference type="FunFam" id="3.30.160.60:FF:001158">
    <property type="entry name" value="zinc finger protein 22"/>
    <property type="match status" value="1"/>
</dbReference>
<evidence type="ECO:0000256" key="3">
    <source>
        <dbReference type="ARBA" id="ARBA00022723"/>
    </source>
</evidence>
<evidence type="ECO:0000256" key="1">
    <source>
        <dbReference type="ARBA" id="ARBA00004123"/>
    </source>
</evidence>
<keyword evidence="7" id="KW-0805">Transcription regulation</keyword>
<keyword evidence="14" id="KW-1185">Reference proteome</keyword>
<dbReference type="Pfam" id="PF00096">
    <property type="entry name" value="zf-C2H2"/>
    <property type="match status" value="4"/>
</dbReference>
<dbReference type="SMART" id="SM00355">
    <property type="entry name" value="ZnF_C2H2"/>
    <property type="match status" value="5"/>
</dbReference>
<evidence type="ECO:0000256" key="9">
    <source>
        <dbReference type="ARBA" id="ARBA00023242"/>
    </source>
</evidence>
<protein>
    <recommendedName>
        <fullName evidence="12">C2H2-type domain-containing protein</fullName>
    </recommendedName>
</protein>
<keyword evidence="5 10" id="KW-0863">Zinc-finger</keyword>
<proteinExistence type="inferred from homology"/>
<evidence type="ECO:0000313" key="14">
    <source>
        <dbReference type="Proteomes" id="UP000694404"/>
    </source>
</evidence>
<feature type="domain" description="C2H2-type" evidence="12">
    <location>
        <begin position="200"/>
        <end position="228"/>
    </location>
</feature>
<evidence type="ECO:0000256" key="10">
    <source>
        <dbReference type="PROSITE-ProRule" id="PRU00042"/>
    </source>
</evidence>
<dbReference type="GO" id="GO:0001228">
    <property type="term" value="F:DNA-binding transcription activator activity, RNA polymerase II-specific"/>
    <property type="evidence" value="ECO:0007669"/>
    <property type="project" value="TreeGrafter"/>
</dbReference>
<dbReference type="Gene3D" id="3.30.160.60">
    <property type="entry name" value="Classic Zinc Finger"/>
    <property type="match status" value="6"/>
</dbReference>
<comment type="subcellular location">
    <subcellularLocation>
        <location evidence="1">Nucleus</location>
    </subcellularLocation>
</comment>
<keyword evidence="6" id="KW-0862">Zinc</keyword>
<dbReference type="FunFam" id="3.30.160.60:FF:000011">
    <property type="entry name" value="zinc finger protein 615 isoform X1"/>
    <property type="match status" value="1"/>
</dbReference>
<evidence type="ECO:0000256" key="6">
    <source>
        <dbReference type="ARBA" id="ARBA00022833"/>
    </source>
</evidence>
<dbReference type="AlphaFoldDB" id="A0A8C0GLM7"/>
<accession>A0A8C0GLM7</accession>
<sequence>MVNRRGGENTRSDCSWGPSLSANFRSAQWVLDPRPSPASSHPCTPSPCSHSIPSPKFPPLSRPHSTLSTNRPSLLLSHQRIHTGEKPYECCKCGKTFARSSHLIRHHRIHTQEKPYECCECGKTFAECSSLIQHQRIHTGEKPYKCRECVKTFTRSSHLIRHHRIHTGEKPYECCECGKTFTQDSSLIKHQRIHTGEKPYECCECGEFFCQSSALITPEGILHQKIKKSVPKIKNSTHNILKFSQATGLIRWEITLQPLYPPPRDTESVVRLHPTLTRHKASPRNTSTRPARRTRFGAGRLNHGGTKCGGTQCGGIQVWGERILHGTILGAGSSVGVVDVEGI</sequence>
<evidence type="ECO:0000256" key="4">
    <source>
        <dbReference type="ARBA" id="ARBA00022737"/>
    </source>
</evidence>
<evidence type="ECO:0000256" key="2">
    <source>
        <dbReference type="ARBA" id="ARBA00006991"/>
    </source>
</evidence>
<feature type="domain" description="C2H2-type" evidence="12">
    <location>
        <begin position="88"/>
        <end position="115"/>
    </location>
</feature>
<feature type="compositionally biased region" description="Low complexity" evidence="11">
    <location>
        <begin position="37"/>
        <end position="54"/>
    </location>
</feature>
<dbReference type="InterPro" id="IPR036236">
    <property type="entry name" value="Znf_C2H2_sf"/>
</dbReference>
<evidence type="ECO:0000313" key="13">
    <source>
        <dbReference type="Ensembl" id="ENSCABP00000010651.1"/>
    </source>
</evidence>
<dbReference type="FunFam" id="3.30.160.60:FF:001498">
    <property type="entry name" value="Zinc finger protein 404"/>
    <property type="match status" value="1"/>
</dbReference>
<dbReference type="FunFam" id="3.30.160.60:FF:002090">
    <property type="entry name" value="Zinc finger protein 473"/>
    <property type="match status" value="1"/>
</dbReference>
<dbReference type="PROSITE" id="PS50157">
    <property type="entry name" value="ZINC_FINGER_C2H2_2"/>
    <property type="match status" value="5"/>
</dbReference>
<feature type="region of interest" description="Disordered" evidence="11">
    <location>
        <begin position="31"/>
        <end position="71"/>
    </location>
</feature>
<keyword evidence="4" id="KW-0677">Repeat</keyword>
<dbReference type="PANTHER" id="PTHR24393">
    <property type="entry name" value="ZINC FINGER PROTEIN"/>
    <property type="match status" value="1"/>
</dbReference>
<feature type="domain" description="C2H2-type" evidence="12">
    <location>
        <begin position="116"/>
        <end position="143"/>
    </location>
</feature>
<dbReference type="PROSITE" id="PS00028">
    <property type="entry name" value="ZINC_FINGER_C2H2_1"/>
    <property type="match status" value="4"/>
</dbReference>
<evidence type="ECO:0000256" key="7">
    <source>
        <dbReference type="ARBA" id="ARBA00023015"/>
    </source>
</evidence>
<organism evidence="13 14">
    <name type="scientific">Chelonoidis abingdonii</name>
    <name type="common">Abingdon island giant tortoise</name>
    <name type="synonym">Testudo abingdonii</name>
    <dbReference type="NCBI Taxonomy" id="106734"/>
    <lineage>
        <taxon>Eukaryota</taxon>
        <taxon>Metazoa</taxon>
        <taxon>Chordata</taxon>
        <taxon>Craniata</taxon>
        <taxon>Vertebrata</taxon>
        <taxon>Euteleostomi</taxon>
        <taxon>Archelosauria</taxon>
        <taxon>Testudinata</taxon>
        <taxon>Testudines</taxon>
        <taxon>Cryptodira</taxon>
        <taxon>Durocryptodira</taxon>
        <taxon>Testudinoidea</taxon>
        <taxon>Testudinidae</taxon>
        <taxon>Chelonoidis</taxon>
    </lineage>
</organism>
<reference evidence="13" key="1">
    <citation type="submission" date="2025-08" db="UniProtKB">
        <authorList>
            <consortium name="Ensembl"/>
        </authorList>
    </citation>
    <scope>IDENTIFICATION</scope>
</reference>
<reference evidence="13" key="2">
    <citation type="submission" date="2025-09" db="UniProtKB">
        <authorList>
            <consortium name="Ensembl"/>
        </authorList>
    </citation>
    <scope>IDENTIFICATION</scope>
</reference>
<evidence type="ECO:0000256" key="5">
    <source>
        <dbReference type="ARBA" id="ARBA00022771"/>
    </source>
</evidence>
<dbReference type="Proteomes" id="UP000694404">
    <property type="component" value="Unplaced"/>
</dbReference>